<evidence type="ECO:0000256" key="8">
    <source>
        <dbReference type="ARBA" id="ARBA00023315"/>
    </source>
</evidence>
<comment type="similarity">
    <text evidence="2 9">Belongs to the CN hydrolase family. Apolipoprotein N-acyltransferase subfamily.</text>
</comment>
<dbReference type="Proteomes" id="UP000291301">
    <property type="component" value="Unassembled WGS sequence"/>
</dbReference>
<dbReference type="GO" id="GO:0005886">
    <property type="term" value="C:plasma membrane"/>
    <property type="evidence" value="ECO:0007669"/>
    <property type="project" value="UniProtKB-SubCell"/>
</dbReference>
<dbReference type="InterPro" id="IPR036526">
    <property type="entry name" value="C-N_Hydrolase_sf"/>
</dbReference>
<dbReference type="InterPro" id="IPR045378">
    <property type="entry name" value="LNT_N"/>
</dbReference>
<comment type="caution">
    <text evidence="11">The sequence shown here is derived from an EMBL/GenBank/DDBJ whole genome shotgun (WGS) entry which is preliminary data.</text>
</comment>
<evidence type="ECO:0000313" key="12">
    <source>
        <dbReference type="Proteomes" id="UP000291301"/>
    </source>
</evidence>
<dbReference type="Gene3D" id="3.60.110.10">
    <property type="entry name" value="Carbon-nitrogen hydrolase"/>
    <property type="match status" value="1"/>
</dbReference>
<dbReference type="EC" id="2.3.1.269" evidence="9"/>
<dbReference type="RefSeq" id="WP_131565111.1">
    <property type="nucleotide sequence ID" value="NZ_JAINFK010000001.1"/>
</dbReference>
<evidence type="ECO:0000256" key="3">
    <source>
        <dbReference type="ARBA" id="ARBA00022475"/>
    </source>
</evidence>
<dbReference type="HAMAP" id="MF_01148">
    <property type="entry name" value="Lnt"/>
    <property type="match status" value="1"/>
</dbReference>
<evidence type="ECO:0000256" key="4">
    <source>
        <dbReference type="ARBA" id="ARBA00022679"/>
    </source>
</evidence>
<dbReference type="GO" id="GO:0016410">
    <property type="term" value="F:N-acyltransferase activity"/>
    <property type="evidence" value="ECO:0007669"/>
    <property type="project" value="UniProtKB-UniRule"/>
</dbReference>
<feature type="transmembrane region" description="Helical" evidence="9">
    <location>
        <begin position="36"/>
        <end position="56"/>
    </location>
</feature>
<feature type="transmembrane region" description="Helical" evidence="9">
    <location>
        <begin position="205"/>
        <end position="225"/>
    </location>
</feature>
<keyword evidence="6 9" id="KW-1133">Transmembrane helix</keyword>
<comment type="pathway">
    <text evidence="9">Protein modification; lipoprotein biosynthesis (N-acyl transfer).</text>
</comment>
<keyword evidence="3 9" id="KW-1003">Cell membrane</keyword>
<keyword evidence="11" id="KW-0449">Lipoprotein</keyword>
<comment type="function">
    <text evidence="9">Catalyzes the phospholipid dependent N-acylation of the N-terminal cysteine of apolipoprotein, the last step in lipoprotein maturation.</text>
</comment>
<dbReference type="CDD" id="cd07571">
    <property type="entry name" value="ALP_N-acyl_transferase"/>
    <property type="match status" value="1"/>
</dbReference>
<keyword evidence="12" id="KW-1185">Reference proteome</keyword>
<dbReference type="InterPro" id="IPR004563">
    <property type="entry name" value="Apolipo_AcylTrfase"/>
</dbReference>
<keyword evidence="8 9" id="KW-0012">Acyltransferase</keyword>
<dbReference type="EMBL" id="SJST01000001">
    <property type="protein sequence ID" value="TCD16337.1"/>
    <property type="molecule type" value="Genomic_DNA"/>
</dbReference>
<dbReference type="NCBIfam" id="TIGR00546">
    <property type="entry name" value="lnt"/>
    <property type="match status" value="1"/>
</dbReference>
<comment type="catalytic activity">
    <reaction evidence="9">
        <text>N-terminal S-1,2-diacyl-sn-glyceryl-L-cysteinyl-[lipoprotein] + a glycerophospholipid = N-acyl-S-1,2-diacyl-sn-glyceryl-L-cysteinyl-[lipoprotein] + a 2-acyl-sn-glycero-3-phospholipid + H(+)</text>
        <dbReference type="Rhea" id="RHEA:48228"/>
        <dbReference type="Rhea" id="RHEA-COMP:14681"/>
        <dbReference type="Rhea" id="RHEA-COMP:14684"/>
        <dbReference type="ChEBI" id="CHEBI:15378"/>
        <dbReference type="ChEBI" id="CHEBI:136912"/>
        <dbReference type="ChEBI" id="CHEBI:140656"/>
        <dbReference type="ChEBI" id="CHEBI:140657"/>
        <dbReference type="ChEBI" id="CHEBI:140660"/>
        <dbReference type="EC" id="2.3.1.269"/>
    </reaction>
</comment>
<dbReference type="SUPFAM" id="SSF56317">
    <property type="entry name" value="Carbon-nitrogen hydrolase"/>
    <property type="match status" value="1"/>
</dbReference>
<dbReference type="GO" id="GO:0042158">
    <property type="term" value="P:lipoprotein biosynthetic process"/>
    <property type="evidence" value="ECO:0007669"/>
    <property type="project" value="UniProtKB-UniRule"/>
</dbReference>
<evidence type="ECO:0000256" key="1">
    <source>
        <dbReference type="ARBA" id="ARBA00004651"/>
    </source>
</evidence>
<keyword evidence="4 9" id="KW-0808">Transferase</keyword>
<gene>
    <name evidence="9 11" type="primary">lnt</name>
    <name evidence="11" type="ORF">E0D97_02600</name>
</gene>
<dbReference type="OrthoDB" id="9804277at2"/>
<feature type="transmembrane region" description="Helical" evidence="9">
    <location>
        <begin position="505"/>
        <end position="524"/>
    </location>
</feature>
<protein>
    <recommendedName>
        <fullName evidence="9">Apolipoprotein N-acyltransferase</fullName>
        <shortName evidence="9">ALP N-acyltransferase</shortName>
        <ecNumber evidence="9">2.3.1.269</ecNumber>
    </recommendedName>
</protein>
<dbReference type="Pfam" id="PF00795">
    <property type="entry name" value="CN_hydrolase"/>
    <property type="match status" value="1"/>
</dbReference>
<sequence length="534" mass="57296">MERLANRIMLTAGWPRAGLSFAAGAVAVLGQAPFHLFIACFISFPVLVWLIDGAVARPSPSRIAMVRPAFFTGWLFGFGYFTAGLWWIGNALFVEAEEFLWMWPMAVLGLPAVLAVFYGAAAALARALWSDGLGRIAALAFAFGLAEWSRSFILTGFPWNAIGYAAMPVPVLMQPAAVIGVFGMNALAVYVFALPAMFAARGRKMVLSAVLLTVLISAQFGFGFWRIAQESESSDTTLRVRVVQPAVDQSGKWDPEKSNEIFEGLLALTSETGESDAPPDIVVWPETSVPFILTQRPDAVAALAQTLQDGQILLAGAVRLSETETRGGRPAYFNSLLAVSADGVIFDAGDKKHLVPFGEYLPFGEWLSGFGIKAVAAADRGYSATPRRRTLTLPNGAVALPLICYEAIFPHELSADGDAPSMIVNVTNDAWYGDTPGPYQHAHQARIRAVENGLPLVRAANNGVSALYDPLGRQRDALGYGAKGAFDAALPAPVAETVYRRHRELPFMGLLAGLFALALAGRFGRTARSRRGAG</sequence>
<dbReference type="Pfam" id="PF20154">
    <property type="entry name" value="LNT_N"/>
    <property type="match status" value="1"/>
</dbReference>
<evidence type="ECO:0000259" key="10">
    <source>
        <dbReference type="PROSITE" id="PS50263"/>
    </source>
</evidence>
<feature type="transmembrane region" description="Helical" evidence="9">
    <location>
        <begin position="68"/>
        <end position="89"/>
    </location>
</feature>
<dbReference type="PANTHER" id="PTHR38686:SF1">
    <property type="entry name" value="APOLIPOPROTEIN N-ACYLTRANSFERASE"/>
    <property type="match status" value="1"/>
</dbReference>
<evidence type="ECO:0000313" key="11">
    <source>
        <dbReference type="EMBL" id="TCD16337.1"/>
    </source>
</evidence>
<keyword evidence="7 9" id="KW-0472">Membrane</keyword>
<feature type="transmembrane region" description="Helical" evidence="9">
    <location>
        <begin position="12"/>
        <end position="30"/>
    </location>
</feature>
<keyword evidence="5 9" id="KW-0812">Transmembrane</keyword>
<accession>A0A4R0PEU4</accession>
<feature type="domain" description="CN hydrolase" evidence="10">
    <location>
        <begin position="243"/>
        <end position="492"/>
    </location>
</feature>
<feature type="transmembrane region" description="Helical" evidence="9">
    <location>
        <begin position="136"/>
        <end position="159"/>
    </location>
</feature>
<name>A0A4R0PEU4_9HYPH</name>
<evidence type="ECO:0000256" key="6">
    <source>
        <dbReference type="ARBA" id="ARBA00022989"/>
    </source>
</evidence>
<dbReference type="InterPro" id="IPR003010">
    <property type="entry name" value="C-N_Hydrolase"/>
</dbReference>
<dbReference type="PANTHER" id="PTHR38686">
    <property type="entry name" value="APOLIPOPROTEIN N-ACYLTRANSFERASE"/>
    <property type="match status" value="1"/>
</dbReference>
<dbReference type="AlphaFoldDB" id="A0A4R0PEU4"/>
<evidence type="ECO:0000256" key="9">
    <source>
        <dbReference type="HAMAP-Rule" id="MF_01148"/>
    </source>
</evidence>
<dbReference type="PROSITE" id="PS50263">
    <property type="entry name" value="CN_HYDROLASE"/>
    <property type="match status" value="1"/>
</dbReference>
<comment type="subcellular location">
    <subcellularLocation>
        <location evidence="1 9">Cell membrane</location>
        <topology evidence="1 9">Multi-pass membrane protein</topology>
    </subcellularLocation>
</comment>
<proteinExistence type="inferred from homology"/>
<evidence type="ECO:0000256" key="2">
    <source>
        <dbReference type="ARBA" id="ARBA00010065"/>
    </source>
</evidence>
<evidence type="ECO:0000256" key="7">
    <source>
        <dbReference type="ARBA" id="ARBA00023136"/>
    </source>
</evidence>
<feature type="transmembrane region" description="Helical" evidence="9">
    <location>
        <begin position="101"/>
        <end position="124"/>
    </location>
</feature>
<evidence type="ECO:0000256" key="5">
    <source>
        <dbReference type="ARBA" id="ARBA00022692"/>
    </source>
</evidence>
<feature type="transmembrane region" description="Helical" evidence="9">
    <location>
        <begin position="171"/>
        <end position="193"/>
    </location>
</feature>
<organism evidence="11 12">
    <name type="scientific">Oricola cellulosilytica</name>
    <dbReference type="NCBI Taxonomy" id="1429082"/>
    <lineage>
        <taxon>Bacteria</taxon>
        <taxon>Pseudomonadati</taxon>
        <taxon>Pseudomonadota</taxon>
        <taxon>Alphaproteobacteria</taxon>
        <taxon>Hyphomicrobiales</taxon>
        <taxon>Ahrensiaceae</taxon>
        <taxon>Oricola</taxon>
    </lineage>
</organism>
<reference evidence="11 12" key="1">
    <citation type="journal article" date="2015" name="Antonie Van Leeuwenhoek">
        <title>Oricola cellulosilytica gen. nov., sp. nov., a cellulose-degrading bacterium of the family Phyllobacteriaceae isolated from surface seashore water, and emended descriptions of Mesorhizobium loti and Phyllobacterium myrsinacearum.</title>
        <authorList>
            <person name="Hameed A."/>
            <person name="Shahina M."/>
            <person name="Lai W.A."/>
            <person name="Lin S.Y."/>
            <person name="Young L.S."/>
            <person name="Liu Y.C."/>
            <person name="Hsu Y.H."/>
            <person name="Young C.C."/>
        </authorList>
    </citation>
    <scope>NUCLEOTIDE SEQUENCE [LARGE SCALE GENOMIC DNA]</scope>
    <source>
        <strain evidence="11 12">KCTC 52183</strain>
    </source>
</reference>
<dbReference type="UniPathway" id="UPA00666"/>